<comment type="caution">
    <text evidence="1">The sequence shown here is derived from an EMBL/GenBank/DDBJ whole genome shotgun (WGS) entry which is preliminary data.</text>
</comment>
<proteinExistence type="predicted"/>
<gene>
    <name evidence="1" type="ORF">LV89_00205</name>
</gene>
<keyword evidence="2" id="KW-1185">Reference proteome</keyword>
<dbReference type="EMBL" id="QGGO01000001">
    <property type="protein sequence ID" value="PWK29365.1"/>
    <property type="molecule type" value="Genomic_DNA"/>
</dbReference>
<organism evidence="1 2">
    <name type="scientific">Arcicella aurantiaca</name>
    <dbReference type="NCBI Taxonomy" id="591202"/>
    <lineage>
        <taxon>Bacteria</taxon>
        <taxon>Pseudomonadati</taxon>
        <taxon>Bacteroidota</taxon>
        <taxon>Cytophagia</taxon>
        <taxon>Cytophagales</taxon>
        <taxon>Flectobacillaceae</taxon>
        <taxon>Arcicella</taxon>
    </lineage>
</organism>
<protein>
    <submittedName>
        <fullName evidence="1">Uncharacterized protein</fullName>
    </submittedName>
</protein>
<sequence length="138" mass="16396">MSICVISLCNPQKIQTNMSNTNPITTHDEVAIIDFLVDNNAMIKDFNRSQFVWFFIEEDFHIVLFLAESTKKHFEKYVVERFAENMNDMIALWNRFDQQIQQGNEIRILKLAKNKVHDLIAMSETFRALFNRNDFEEE</sequence>
<dbReference type="Proteomes" id="UP000245489">
    <property type="component" value="Unassembled WGS sequence"/>
</dbReference>
<reference evidence="1 2" key="1">
    <citation type="submission" date="2018-05" db="EMBL/GenBank/DDBJ databases">
        <title>Genomic Encyclopedia of Archaeal and Bacterial Type Strains, Phase II (KMG-II): from individual species to whole genera.</title>
        <authorList>
            <person name="Goeker M."/>
        </authorList>
    </citation>
    <scope>NUCLEOTIDE SEQUENCE [LARGE SCALE GENOMIC DNA]</scope>
    <source>
        <strain evidence="1 2">DSM 22214</strain>
    </source>
</reference>
<accession>A0A316EGC8</accession>
<evidence type="ECO:0000313" key="2">
    <source>
        <dbReference type="Proteomes" id="UP000245489"/>
    </source>
</evidence>
<dbReference type="AlphaFoldDB" id="A0A316EGC8"/>
<evidence type="ECO:0000313" key="1">
    <source>
        <dbReference type="EMBL" id="PWK29365.1"/>
    </source>
</evidence>
<name>A0A316EGC8_9BACT</name>